<keyword evidence="1" id="KW-0812">Transmembrane</keyword>
<dbReference type="Proteomes" id="UP000787156">
    <property type="component" value="Unassembled WGS sequence"/>
</dbReference>
<reference evidence="2" key="2">
    <citation type="submission" date="2021-09" db="EMBL/GenBank/DDBJ databases">
        <authorList>
            <person name="Gilroy R."/>
        </authorList>
    </citation>
    <scope>NUCLEOTIDE SEQUENCE</scope>
    <source>
        <strain evidence="2">CHK135-1449</strain>
    </source>
</reference>
<dbReference type="AlphaFoldDB" id="A0A9D2UQJ3"/>
<proteinExistence type="predicted"/>
<feature type="transmembrane region" description="Helical" evidence="1">
    <location>
        <begin position="33"/>
        <end position="52"/>
    </location>
</feature>
<sequence length="58" mass="6630">MTEDLKGVVGVVFSMVVFRQADSNKNIENKLNALMAYIFLFICMINISYLKIIENDDP</sequence>
<evidence type="ECO:0000313" key="2">
    <source>
        <dbReference type="EMBL" id="HJF26891.1"/>
    </source>
</evidence>
<evidence type="ECO:0000256" key="1">
    <source>
        <dbReference type="SAM" id="Phobius"/>
    </source>
</evidence>
<keyword evidence="1" id="KW-0472">Membrane</keyword>
<keyword evidence="1" id="KW-1133">Transmembrane helix</keyword>
<protein>
    <submittedName>
        <fullName evidence="2">Uncharacterized protein</fullName>
    </submittedName>
</protein>
<accession>A0A9D2UQJ3</accession>
<reference evidence="2" key="1">
    <citation type="journal article" date="2021" name="PeerJ">
        <title>Extensive microbial diversity within the chicken gut microbiome revealed by metagenomics and culture.</title>
        <authorList>
            <person name="Gilroy R."/>
            <person name="Ravi A."/>
            <person name="Getino M."/>
            <person name="Pursley I."/>
            <person name="Horton D.L."/>
            <person name="Alikhan N.F."/>
            <person name="Baker D."/>
            <person name="Gharbi K."/>
            <person name="Hall N."/>
            <person name="Watson M."/>
            <person name="Adriaenssens E.M."/>
            <person name="Foster-Nyarko E."/>
            <person name="Jarju S."/>
            <person name="Secka A."/>
            <person name="Antonio M."/>
            <person name="Oren A."/>
            <person name="Chaudhuri R.R."/>
            <person name="La Ragione R."/>
            <person name="Hildebrand F."/>
            <person name="Pallen M.J."/>
        </authorList>
    </citation>
    <scope>NUCLEOTIDE SEQUENCE</scope>
    <source>
        <strain evidence="2">CHK135-1449</strain>
    </source>
</reference>
<name>A0A9D2UQJ3_ACILW</name>
<dbReference type="EMBL" id="DYWX01000015">
    <property type="protein sequence ID" value="HJF26891.1"/>
    <property type="molecule type" value="Genomic_DNA"/>
</dbReference>
<evidence type="ECO:0000313" key="3">
    <source>
        <dbReference type="Proteomes" id="UP000787156"/>
    </source>
</evidence>
<comment type="caution">
    <text evidence="2">The sequence shown here is derived from an EMBL/GenBank/DDBJ whole genome shotgun (WGS) entry which is preliminary data.</text>
</comment>
<gene>
    <name evidence="2" type="ORF">K8V79_01310</name>
</gene>
<organism evidence="2 3">
    <name type="scientific">Acinetobacter lwoffii</name>
    <dbReference type="NCBI Taxonomy" id="28090"/>
    <lineage>
        <taxon>Bacteria</taxon>
        <taxon>Pseudomonadati</taxon>
        <taxon>Pseudomonadota</taxon>
        <taxon>Gammaproteobacteria</taxon>
        <taxon>Moraxellales</taxon>
        <taxon>Moraxellaceae</taxon>
        <taxon>Acinetobacter</taxon>
    </lineage>
</organism>